<dbReference type="InterPro" id="IPR008972">
    <property type="entry name" value="Cupredoxin"/>
</dbReference>
<evidence type="ECO:0008006" key="3">
    <source>
        <dbReference type="Google" id="ProtNLM"/>
    </source>
</evidence>
<gene>
    <name evidence="1" type="ORF">G6N77_19075</name>
</gene>
<accession>A0ABX0DMX8</accession>
<evidence type="ECO:0000313" key="1">
    <source>
        <dbReference type="EMBL" id="NGN85547.1"/>
    </source>
</evidence>
<comment type="caution">
    <text evidence="1">The sequence shown here is derived from an EMBL/GenBank/DDBJ whole genome shotgun (WGS) entry which is preliminary data.</text>
</comment>
<dbReference type="SUPFAM" id="SSF49503">
    <property type="entry name" value="Cupredoxins"/>
    <property type="match status" value="1"/>
</dbReference>
<keyword evidence="2" id="KW-1185">Reference proteome</keyword>
<protein>
    <recommendedName>
        <fullName evidence="3">EfeO-type cupredoxin-like domain-containing protein</fullName>
    </recommendedName>
</protein>
<name>A0ABX0DMX8_9MICC</name>
<dbReference type="Gene3D" id="2.60.40.420">
    <property type="entry name" value="Cupredoxins - blue copper proteins"/>
    <property type="match status" value="1"/>
</dbReference>
<reference evidence="1 2" key="1">
    <citation type="submission" date="2020-02" db="EMBL/GenBank/DDBJ databases">
        <title>Genome sequence of the type strain DSM 27180 of Arthrobacter silviterrae.</title>
        <authorList>
            <person name="Gao J."/>
            <person name="Sun J."/>
        </authorList>
    </citation>
    <scope>NUCLEOTIDE SEQUENCE [LARGE SCALE GENOMIC DNA]</scope>
    <source>
        <strain evidence="1 2">DSM 27180</strain>
    </source>
</reference>
<organism evidence="1 2">
    <name type="scientific">Arthrobacter silviterrae</name>
    <dbReference type="NCBI Taxonomy" id="2026658"/>
    <lineage>
        <taxon>Bacteria</taxon>
        <taxon>Bacillati</taxon>
        <taxon>Actinomycetota</taxon>
        <taxon>Actinomycetes</taxon>
        <taxon>Micrococcales</taxon>
        <taxon>Micrococcaceae</taxon>
        <taxon>Arthrobacter</taxon>
    </lineage>
</organism>
<dbReference type="Proteomes" id="UP000479226">
    <property type="component" value="Unassembled WGS sequence"/>
</dbReference>
<proteinExistence type="predicted"/>
<dbReference type="EMBL" id="JAAKZI010000059">
    <property type="protein sequence ID" value="NGN85547.1"/>
    <property type="molecule type" value="Genomic_DNA"/>
</dbReference>
<evidence type="ECO:0000313" key="2">
    <source>
        <dbReference type="Proteomes" id="UP000479226"/>
    </source>
</evidence>
<sequence length="79" mass="8081">MIHIESGHVRDAAPVAAGSMVTVMNMDTAAHTLASDDGHSFNFTVAPGTTATFKAPGEPGSYPFHSDGTAGTHGVLTVR</sequence>